<dbReference type="EMBL" id="JARQZJ010000137">
    <property type="protein sequence ID" value="KAK9892678.1"/>
    <property type="molecule type" value="Genomic_DNA"/>
</dbReference>
<gene>
    <name evidence="1" type="ORF">WA026_021531</name>
</gene>
<sequence>MWFCDGCKLYNSTGNPKVKETVLKKEIECLQRESTLSRKLLKGLEYTNCWCINQFIVKKKTCTESLWEQVFPCNMRDHVRTVVVNERF</sequence>
<dbReference type="Proteomes" id="UP001431783">
    <property type="component" value="Unassembled WGS sequence"/>
</dbReference>
<accession>A0AAW1VFX4</accession>
<keyword evidence="2" id="KW-1185">Reference proteome</keyword>
<evidence type="ECO:0000313" key="2">
    <source>
        <dbReference type="Proteomes" id="UP001431783"/>
    </source>
</evidence>
<comment type="caution">
    <text evidence="1">The sequence shown here is derived from an EMBL/GenBank/DDBJ whole genome shotgun (WGS) entry which is preliminary data.</text>
</comment>
<protein>
    <submittedName>
        <fullName evidence="1">Uncharacterized protein</fullName>
    </submittedName>
</protein>
<organism evidence="1 2">
    <name type="scientific">Henosepilachna vigintioctopunctata</name>
    <dbReference type="NCBI Taxonomy" id="420089"/>
    <lineage>
        <taxon>Eukaryota</taxon>
        <taxon>Metazoa</taxon>
        <taxon>Ecdysozoa</taxon>
        <taxon>Arthropoda</taxon>
        <taxon>Hexapoda</taxon>
        <taxon>Insecta</taxon>
        <taxon>Pterygota</taxon>
        <taxon>Neoptera</taxon>
        <taxon>Endopterygota</taxon>
        <taxon>Coleoptera</taxon>
        <taxon>Polyphaga</taxon>
        <taxon>Cucujiformia</taxon>
        <taxon>Coccinelloidea</taxon>
        <taxon>Coccinellidae</taxon>
        <taxon>Epilachninae</taxon>
        <taxon>Epilachnini</taxon>
        <taxon>Henosepilachna</taxon>
    </lineage>
</organism>
<dbReference type="AlphaFoldDB" id="A0AAW1VFX4"/>
<evidence type="ECO:0000313" key="1">
    <source>
        <dbReference type="EMBL" id="KAK9892678.1"/>
    </source>
</evidence>
<reference evidence="1 2" key="1">
    <citation type="submission" date="2023-03" db="EMBL/GenBank/DDBJ databases">
        <title>Genome insight into feeding habits of ladybird beetles.</title>
        <authorList>
            <person name="Li H.-S."/>
            <person name="Huang Y.-H."/>
            <person name="Pang H."/>
        </authorList>
    </citation>
    <scope>NUCLEOTIDE SEQUENCE [LARGE SCALE GENOMIC DNA]</scope>
    <source>
        <strain evidence="1">SYSU_2023b</strain>
        <tissue evidence="1">Whole body</tissue>
    </source>
</reference>
<name>A0AAW1VFX4_9CUCU</name>
<proteinExistence type="predicted"/>